<dbReference type="Gene3D" id="3.30.1490.300">
    <property type="match status" value="1"/>
</dbReference>
<gene>
    <name evidence="1" type="ORF">BRW62_03735</name>
</gene>
<dbReference type="Proteomes" id="UP000231057">
    <property type="component" value="Chromosome"/>
</dbReference>
<dbReference type="InterPro" id="IPR050696">
    <property type="entry name" value="FtsA/MreB"/>
</dbReference>
<dbReference type="PANTHER" id="PTHR32432:SF3">
    <property type="entry name" value="ETHANOLAMINE UTILIZATION PROTEIN EUTJ"/>
    <property type="match status" value="1"/>
</dbReference>
<organism evidence="1 2">
    <name type="scientific">Parathermosynechococcus lividus PCC 6715</name>
    <dbReference type="NCBI Taxonomy" id="1917166"/>
    <lineage>
        <taxon>Bacteria</taxon>
        <taxon>Bacillati</taxon>
        <taxon>Cyanobacteriota</taxon>
        <taxon>Cyanophyceae</taxon>
        <taxon>Acaryochloridales</taxon>
        <taxon>Thermosynechococcaceae</taxon>
        <taxon>Parathermosynechococcus</taxon>
    </lineage>
</organism>
<dbReference type="PIRSF" id="PIRSF019169">
    <property type="entry name" value="PilM"/>
    <property type="match status" value="1"/>
</dbReference>
<protein>
    <submittedName>
        <fullName evidence="1">Pilus assembly protein PilM</fullName>
    </submittedName>
</protein>
<reference evidence="1 2" key="1">
    <citation type="submission" date="2016-11" db="EMBL/GenBank/DDBJ databases">
        <title>Complete genome sequence of thermophilic cyanobacteria strain Synechococcus sp. PCC6715.</title>
        <authorList>
            <person name="Tang J."/>
            <person name="Daroch M."/>
            <person name="Liang Y."/>
            <person name="Jiang D."/>
            <person name="Shah M."/>
        </authorList>
    </citation>
    <scope>NUCLEOTIDE SEQUENCE [LARGE SCALE GENOMIC DNA]</scope>
    <source>
        <strain evidence="1 2">PCC 6715</strain>
    </source>
</reference>
<dbReference type="EMBL" id="CP018092">
    <property type="protein sequence ID" value="ATS18001.1"/>
    <property type="molecule type" value="Genomic_DNA"/>
</dbReference>
<dbReference type="Pfam" id="PF11104">
    <property type="entry name" value="PilM_2"/>
    <property type="match status" value="1"/>
</dbReference>
<dbReference type="Gene3D" id="3.30.420.40">
    <property type="match status" value="2"/>
</dbReference>
<dbReference type="SUPFAM" id="SSF53067">
    <property type="entry name" value="Actin-like ATPase domain"/>
    <property type="match status" value="1"/>
</dbReference>
<evidence type="ECO:0000313" key="2">
    <source>
        <dbReference type="Proteomes" id="UP000231057"/>
    </source>
</evidence>
<dbReference type="InterPro" id="IPR043129">
    <property type="entry name" value="ATPase_NBD"/>
</dbReference>
<name>A0A2D2Q0H1_PARLV</name>
<accession>A0A2D2Q0H1</accession>
<keyword evidence="2" id="KW-1185">Reference proteome</keyword>
<dbReference type="AlphaFoldDB" id="A0A2D2Q0H1"/>
<sequence>MGDIVFGNLFAKTKQGLGIELTPERVNIVQVQRQKQGLKASAIVSVPLSEGAIVEGRIIDTVAVADAIRQGIEDKRIKQKEVISAIPMNEAVIRLIRLPAELPDYELREVVLMQEAPLYLPFPREEADVDYQKLGSSLDEDGIERVEILLVGTPRDVTDAYITTFSQAGLQLTALEVTSFALMRTLRDSLQQFVGEAAAIIDIGDEGTEISIVKDGIPQFNCKVPIGKDQMQEAISRAMNLPPSMGVDLIENLTVPLEPMDVTGALNPSGAAILRVLTDLADEIRRSIDFYLNQGESLEVSQLLLAGPGASIGQIDEFFSQRLNYSATVVDPISLLGLQTPEEIPLEKRPALGTVIGLSLRGA</sequence>
<dbReference type="InterPro" id="IPR005883">
    <property type="entry name" value="PilM"/>
</dbReference>
<dbReference type="OrthoDB" id="503707at2"/>
<evidence type="ECO:0000313" key="1">
    <source>
        <dbReference type="EMBL" id="ATS18001.1"/>
    </source>
</evidence>
<dbReference type="CDD" id="cd24049">
    <property type="entry name" value="ASKHA_NBD_PilM"/>
    <property type="match status" value="1"/>
</dbReference>
<proteinExistence type="predicted"/>
<dbReference type="KEGG" id="slw:BRW62_03735"/>
<dbReference type="PANTHER" id="PTHR32432">
    <property type="entry name" value="CELL DIVISION PROTEIN FTSA-RELATED"/>
    <property type="match status" value="1"/>
</dbReference>
<dbReference type="NCBIfam" id="TIGR01175">
    <property type="entry name" value="pilM"/>
    <property type="match status" value="1"/>
</dbReference>
<reference evidence="2" key="2">
    <citation type="journal article" date="2022" name="Front. Microbiol.">
        <title>Comparative Genomic Analysis Revealed Distinct Molecular Components and Organization of CO2-Concentrating Mechanism in Thermophilic Cyanobacteria.</title>
        <authorList>
            <person name="Tang J."/>
            <person name="Zhou H."/>
            <person name="Yao D."/>
            <person name="Riaz S."/>
            <person name="You D."/>
            <person name="Klepacz-Smolka A."/>
            <person name="Daroch M."/>
        </authorList>
    </citation>
    <scope>NUCLEOTIDE SEQUENCE [LARGE SCALE GENOMIC DNA]</scope>
    <source>
        <strain evidence="2">PCC 6715</strain>
    </source>
</reference>